<evidence type="ECO:0000313" key="9">
    <source>
        <dbReference type="EMBL" id="AZF73933.1"/>
    </source>
</evidence>
<evidence type="ECO:0000313" key="23">
    <source>
        <dbReference type="Proteomes" id="UP000275843"/>
    </source>
</evidence>
<dbReference type="Proteomes" id="UP000033085">
    <property type="component" value="Chromosome"/>
</dbReference>
<evidence type="ECO:0000313" key="22">
    <source>
        <dbReference type="Proteomes" id="UP000273443"/>
    </source>
</evidence>
<dbReference type="EMBL" id="CP011056">
    <property type="protein sequence ID" value="AKA76910.1"/>
    <property type="molecule type" value="Genomic_DNA"/>
</dbReference>
<evidence type="ECO:0000313" key="14">
    <source>
        <dbReference type="EMBL" id="SAI84574.1"/>
    </source>
</evidence>
<dbReference type="Proteomes" id="UP000275843">
    <property type="component" value="Chromosome"/>
</dbReference>
<dbReference type="GeneID" id="44129920"/>
<evidence type="ECO:0000313" key="17">
    <source>
        <dbReference type="Proteomes" id="UP000033106"/>
    </source>
</evidence>
<proteinExistence type="inferred from homology"/>
<dbReference type="Proteomes" id="UP000273443">
    <property type="component" value="Chromosome"/>
</dbReference>
<dbReference type="KEGG" id="ssof:SULC_1997"/>
<accession>A0A0E3KD16</accession>
<comment type="similarity">
    <text evidence="1">Belongs to the glycosyl hydrolase 57 family.</text>
</comment>
<dbReference type="PANTHER" id="PTHR36306">
    <property type="entry name" value="ALPHA-AMYLASE-RELATED-RELATED"/>
    <property type="match status" value="1"/>
</dbReference>
<dbReference type="Proteomes" id="UP000076770">
    <property type="component" value="Chromosome i"/>
</dbReference>
<gene>
    <name evidence="14" type="ORF">SSOP1_1020</name>
    <name evidence="6" type="ORF">SULA_1998</name>
    <name evidence="4" type="ORF">SULB_1999</name>
    <name evidence="5" type="ORF">SULC_1997</name>
    <name evidence="7" type="ORF">SULG_10055</name>
    <name evidence="8" type="ORF">SULH_10055</name>
    <name evidence="9" type="ORF">SULI_10055</name>
    <name evidence="10" type="ORF">SULM_10045</name>
    <name evidence="11" type="ORF">SULN_10045</name>
    <name evidence="12" type="ORF">SULO_10055</name>
    <name evidence="13" type="ORF">SULZ_09990</name>
</gene>
<evidence type="ECO:0000313" key="15">
    <source>
        <dbReference type="Proteomes" id="UP000033057"/>
    </source>
</evidence>
<evidence type="ECO:0000313" key="4">
    <source>
        <dbReference type="EMBL" id="AKA74212.1"/>
    </source>
</evidence>
<evidence type="ECO:0000313" key="25">
    <source>
        <dbReference type="Proteomes" id="UP000282269"/>
    </source>
</evidence>
<evidence type="ECO:0000313" key="24">
    <source>
        <dbReference type="Proteomes" id="UP000278715"/>
    </source>
</evidence>
<dbReference type="EMBL" id="CP033235">
    <property type="protein sequence ID" value="AZF68693.1"/>
    <property type="molecule type" value="Genomic_DNA"/>
</dbReference>
<evidence type="ECO:0000313" key="7">
    <source>
        <dbReference type="EMBL" id="AZF68693.1"/>
    </source>
</evidence>
<evidence type="ECO:0000256" key="1">
    <source>
        <dbReference type="ARBA" id="ARBA00006821"/>
    </source>
</evidence>
<dbReference type="RefSeq" id="WP_009989254.1">
    <property type="nucleotide sequence ID" value="NZ_CP011055.2"/>
</dbReference>
<dbReference type="PATRIC" id="fig|2287.6.peg.2046"/>
<name>A0A0E3KD16_SACSO</name>
<protein>
    <submittedName>
        <fullName evidence="6">Alpha-amylase</fullName>
    </submittedName>
</protein>
<dbReference type="KEGG" id="ssoa:SULA_1998"/>
<organism evidence="6 17">
    <name type="scientific">Saccharolobus solfataricus</name>
    <name type="common">Sulfolobus solfataricus</name>
    <dbReference type="NCBI Taxonomy" id="2287"/>
    <lineage>
        <taxon>Archaea</taxon>
        <taxon>Thermoproteota</taxon>
        <taxon>Thermoprotei</taxon>
        <taxon>Sulfolobales</taxon>
        <taxon>Sulfolobaceae</taxon>
        <taxon>Saccharolobus</taxon>
    </lineage>
</organism>
<dbReference type="KEGG" id="ssol:SULB_1999"/>
<keyword evidence="2" id="KW-0119">Carbohydrate metabolism</keyword>
<dbReference type="Pfam" id="PF03065">
    <property type="entry name" value="Glyco_hydro_57"/>
    <property type="match status" value="1"/>
</dbReference>
<dbReference type="AlphaFoldDB" id="A0A0E3KD16"/>
<dbReference type="Proteomes" id="UP000267993">
    <property type="component" value="Chromosome"/>
</dbReference>
<dbReference type="EMBL" id="CP033237">
    <property type="protein sequence ID" value="AZF73933.1"/>
    <property type="molecule type" value="Genomic_DNA"/>
</dbReference>
<evidence type="ECO:0000313" key="21">
    <source>
        <dbReference type="Proteomes" id="UP000273194"/>
    </source>
</evidence>
<dbReference type="GeneID" id="1455227"/>
<dbReference type="Proteomes" id="UP000033057">
    <property type="component" value="Chromosome"/>
</dbReference>
<dbReference type="EMBL" id="CP033236">
    <property type="protein sequence ID" value="AZF71313.1"/>
    <property type="molecule type" value="Genomic_DNA"/>
</dbReference>
<dbReference type="Proteomes" id="UP000273194">
    <property type="component" value="Chromosome"/>
</dbReference>
<dbReference type="Proteomes" id="UP000282269">
    <property type="component" value="Chromosome"/>
</dbReference>
<dbReference type="Gene3D" id="3.20.110.20">
    <property type="match status" value="1"/>
</dbReference>
<reference evidence="14" key="3">
    <citation type="submission" date="2016-04" db="EMBL/GenBank/DDBJ databases">
        <authorList>
            <person name="Evans L.H."/>
            <person name="Alamgir A."/>
            <person name="Owens N."/>
            <person name="Weber N.D."/>
            <person name="Virtaneva K."/>
            <person name="Barbian K."/>
            <person name="Babar A."/>
            <person name="Rosenke K."/>
        </authorList>
    </citation>
    <scope>NUCLEOTIDE SEQUENCE</scope>
    <source>
        <strain evidence="14">P1</strain>
    </source>
</reference>
<feature type="domain" description="Glycoside hydrolase family 57 N-terminal" evidence="3">
    <location>
        <begin position="6"/>
        <end position="292"/>
    </location>
</feature>
<dbReference type="Proteomes" id="UP000278715">
    <property type="component" value="Chromosome"/>
</dbReference>
<reference evidence="15 16" key="1">
    <citation type="journal article" date="2015" name="Genome Announc.">
        <title>Complete Genome Sequence of Sulfolobus solfataricus Strain 98/2 and Evolved Derivatives.</title>
        <authorList>
            <person name="McCarthy S."/>
            <person name="Gradnigo J."/>
            <person name="Johnson T."/>
            <person name="Payne S."/>
            <person name="Lipzen A."/>
            <person name="Martin J."/>
            <person name="Schackwitz W."/>
            <person name="Moriyama E."/>
            <person name="Blum P."/>
        </authorList>
    </citation>
    <scope>NUCLEOTIDE SEQUENCE [LARGE SCALE GENOMIC DNA]</scope>
    <source>
        <strain evidence="15">98/2 SULC</strain>
        <strain evidence="4">SARC-B</strain>
        <strain evidence="5">SARC-C</strain>
        <strain evidence="6 17">SULA</strain>
        <strain evidence="16">SULB</strain>
    </source>
</reference>
<dbReference type="InterPro" id="IPR004300">
    <property type="entry name" value="Glyco_hydro_57_N"/>
</dbReference>
<evidence type="ECO:0000313" key="18">
    <source>
        <dbReference type="Proteomes" id="UP000076770"/>
    </source>
</evidence>
<evidence type="ECO:0000313" key="8">
    <source>
        <dbReference type="EMBL" id="AZF71313.1"/>
    </source>
</evidence>
<dbReference type="OMA" id="GWRSPNY"/>
<dbReference type="EMBL" id="CP011057">
    <property type="protein sequence ID" value="AKA79602.1"/>
    <property type="molecule type" value="Genomic_DNA"/>
</dbReference>
<evidence type="ECO:0000313" key="20">
    <source>
        <dbReference type="Proteomes" id="UP000269431"/>
    </source>
</evidence>
<evidence type="ECO:0000313" key="12">
    <source>
        <dbReference type="EMBL" id="AZF81769.1"/>
    </source>
</evidence>
<dbReference type="OrthoDB" id="64936at2157"/>
<dbReference type="EMBL" id="CP033240">
    <property type="protein sequence ID" value="AZF81769.1"/>
    <property type="molecule type" value="Genomic_DNA"/>
</dbReference>
<dbReference type="Proteomes" id="UP000269431">
    <property type="component" value="Chromosome"/>
</dbReference>
<dbReference type="InterPro" id="IPR011330">
    <property type="entry name" value="Glyco_hydro/deAcase_b/a-brl"/>
</dbReference>
<sequence>MKRVIVGFEVHQPFRIRRDFFWNPRFRQKLEDRFFDTERNKEIFERIKKNCYIPATNIILSSIERAEEEGNNVKYFFSISGTFLEQAERWGREVIELFQQLAYTHKVEFLAQTYYHSVTSLWEDKSEWKEQVKMHKDTIKSYFGQYPTTFENTELITKKDIVEEVEKMGFKMMLSEGTNRNLNGRSPNYVYKLKGHEIRMLFRNYTLSDDIAFRFSNPNWDQYPLTASKYADWISRSEGNVGLIFVDYETFGEHHREQTGILEFLKWLPIELNSKGVEMMMPKEVYNDVYDEIEIAHTTSWADIEKDEKSWLGNIMQWAYDDAVRRAEMPSRELGNEYLRVWRYFTTSDNYYYLYLGHGSPAEVHSYFNAFGSPIDAFINEFYAISTFIHEEISKLNIKNEPYIFILGDKRASIAWNEKEFMEIVMRDERFKTHLKNLRLWLGNEKD</sequence>
<dbReference type="Proteomes" id="UP000033106">
    <property type="component" value="Chromosome"/>
</dbReference>
<evidence type="ECO:0000256" key="2">
    <source>
        <dbReference type="ARBA" id="ARBA00023277"/>
    </source>
</evidence>
<reference evidence="19 20" key="4">
    <citation type="journal article" date="2018" name="Proc. Natl. Acad. Sci. U.S.A.">
        <title>Nonmutational mechanism of inheritance in the Archaeon Sulfolobus solfataricus.</title>
        <authorList>
            <person name="Payne S."/>
            <person name="McCarthy S."/>
            <person name="Johnson T."/>
            <person name="North E."/>
            <person name="Blum P."/>
        </authorList>
    </citation>
    <scope>NUCLEOTIDE SEQUENCE [LARGE SCALE GENOMIC DNA]</scope>
    <source>
        <strain evidence="8 19">SARC-H</strain>
        <strain evidence="9 23">SARC-I</strain>
        <strain evidence="11 24">SARC-N</strain>
        <strain evidence="12 25">SARC-O</strain>
        <strain evidence="13 20">SUL120</strain>
        <strain evidence="7 21">SULG</strain>
        <strain evidence="10 22">SULM</strain>
    </source>
</reference>
<dbReference type="EMBL" id="CP033241">
    <property type="protein sequence ID" value="AZF84344.1"/>
    <property type="molecule type" value="Genomic_DNA"/>
</dbReference>
<dbReference type="EMBL" id="CP033239">
    <property type="protein sequence ID" value="AZF79164.1"/>
    <property type="molecule type" value="Genomic_DNA"/>
</dbReference>
<dbReference type="EMBL" id="CP011055">
    <property type="protein sequence ID" value="AKA74212.1"/>
    <property type="molecule type" value="Genomic_DNA"/>
</dbReference>
<reference evidence="6" key="5">
    <citation type="submission" date="2018-10" db="EMBL/GenBank/DDBJ databases">
        <authorList>
            <person name="McCarthy S."/>
            <person name="Gradnigo J."/>
            <person name="Johnson T."/>
            <person name="Payne S."/>
            <person name="Lipzen A."/>
            <person name="Schackwitz W."/>
            <person name="Martin J."/>
            <person name="Moriyama E."/>
            <person name="Blum P."/>
        </authorList>
    </citation>
    <scope>NUCLEOTIDE SEQUENCE</scope>
    <source>
        <strain evidence="4">SARC-B</strain>
        <strain evidence="5">SARC-C</strain>
        <strain evidence="6">SULA</strain>
    </source>
</reference>
<dbReference type="InterPro" id="IPR052046">
    <property type="entry name" value="GH57_Enzymes"/>
</dbReference>
<dbReference type="PANTHER" id="PTHR36306:SF1">
    <property type="entry name" value="ALPHA-AMYLASE-RELATED"/>
    <property type="match status" value="1"/>
</dbReference>
<evidence type="ECO:0000313" key="5">
    <source>
        <dbReference type="EMBL" id="AKA76910.1"/>
    </source>
</evidence>
<evidence type="ECO:0000313" key="16">
    <source>
        <dbReference type="Proteomes" id="UP000033085"/>
    </source>
</evidence>
<dbReference type="EMBL" id="LT549890">
    <property type="protein sequence ID" value="SAI84574.1"/>
    <property type="molecule type" value="Genomic_DNA"/>
</dbReference>
<evidence type="ECO:0000313" key="11">
    <source>
        <dbReference type="EMBL" id="AZF79164.1"/>
    </source>
</evidence>
<dbReference type="SUPFAM" id="SSF88713">
    <property type="entry name" value="Glycoside hydrolase/deacetylase"/>
    <property type="match status" value="1"/>
</dbReference>
<evidence type="ECO:0000313" key="19">
    <source>
        <dbReference type="Proteomes" id="UP000267993"/>
    </source>
</evidence>
<dbReference type="EMBL" id="CP033238">
    <property type="protein sequence ID" value="AZF76556.1"/>
    <property type="molecule type" value="Genomic_DNA"/>
</dbReference>
<dbReference type="CDD" id="cd10795">
    <property type="entry name" value="GH57N_MJA1_like"/>
    <property type="match status" value="1"/>
</dbReference>
<dbReference type="GO" id="GO:0003824">
    <property type="term" value="F:catalytic activity"/>
    <property type="evidence" value="ECO:0007669"/>
    <property type="project" value="InterPro"/>
</dbReference>
<evidence type="ECO:0000313" key="13">
    <source>
        <dbReference type="EMBL" id="AZF84344.1"/>
    </source>
</evidence>
<evidence type="ECO:0000313" key="6">
    <source>
        <dbReference type="EMBL" id="AKA79602.1"/>
    </source>
</evidence>
<dbReference type="GO" id="GO:0005975">
    <property type="term" value="P:carbohydrate metabolic process"/>
    <property type="evidence" value="ECO:0007669"/>
    <property type="project" value="InterPro"/>
</dbReference>
<reference evidence="18" key="2">
    <citation type="submission" date="2016-04" db="EMBL/GenBank/DDBJ databases">
        <authorList>
            <person name="Shah S.A."/>
            <person name="Garrett R.A."/>
        </authorList>
    </citation>
    <scope>NUCLEOTIDE SEQUENCE [LARGE SCALE GENOMIC DNA]</scope>
    <source>
        <strain evidence="18">ATCC 35091 / DSM 1616 / JCM 8930 / NBRC 15331 / P1</strain>
    </source>
</reference>
<evidence type="ECO:0000259" key="3">
    <source>
        <dbReference type="Pfam" id="PF03065"/>
    </source>
</evidence>
<dbReference type="SMR" id="A0A0E3KD16"/>
<evidence type="ECO:0000313" key="10">
    <source>
        <dbReference type="EMBL" id="AZF76556.1"/>
    </source>
</evidence>